<dbReference type="GO" id="GO:0006457">
    <property type="term" value="P:protein folding"/>
    <property type="evidence" value="ECO:0007669"/>
    <property type="project" value="UniProtKB-UniRule"/>
</dbReference>
<dbReference type="GO" id="GO:0051082">
    <property type="term" value="F:unfolded protein binding"/>
    <property type="evidence" value="ECO:0007669"/>
    <property type="project" value="InterPro"/>
</dbReference>
<dbReference type="GO" id="GO:0015031">
    <property type="term" value="P:protein transport"/>
    <property type="evidence" value="ECO:0007669"/>
    <property type="project" value="UniProtKB-UniRule"/>
</dbReference>
<evidence type="ECO:0000256" key="4">
    <source>
        <dbReference type="ARBA" id="ARBA00023010"/>
    </source>
</evidence>
<keyword evidence="5 6" id="KW-0143">Chaperone</keyword>
<dbReference type="Gene3D" id="3.10.420.10">
    <property type="entry name" value="SecB-like"/>
    <property type="match status" value="1"/>
</dbReference>
<dbReference type="Proteomes" id="UP000548978">
    <property type="component" value="Unassembled WGS sequence"/>
</dbReference>
<evidence type="ECO:0000256" key="1">
    <source>
        <dbReference type="ARBA" id="ARBA00009990"/>
    </source>
</evidence>
<reference evidence="8 9" key="1">
    <citation type="submission" date="2020-08" db="EMBL/GenBank/DDBJ databases">
        <title>Genomic Encyclopedia of Type Strains, Phase IV (KMG-IV): sequencing the most valuable type-strain genomes for metagenomic binning, comparative biology and taxonomic classification.</title>
        <authorList>
            <person name="Goeker M."/>
        </authorList>
    </citation>
    <scope>NUCLEOTIDE SEQUENCE [LARGE SCALE GENOMIC DNA]</scope>
    <source>
        <strain evidence="8 9">DSM 24448</strain>
    </source>
</reference>
<evidence type="ECO:0000256" key="3">
    <source>
        <dbReference type="ARBA" id="ARBA00022927"/>
    </source>
</evidence>
<dbReference type="EMBL" id="JACIJB010000003">
    <property type="protein sequence ID" value="MBB5660458.1"/>
    <property type="molecule type" value="Genomic_DNA"/>
</dbReference>
<dbReference type="HAMAP" id="MF_00821">
    <property type="entry name" value="SecB"/>
    <property type="match status" value="1"/>
</dbReference>
<comment type="subcellular location">
    <subcellularLocation>
        <location evidence="6">Cytoplasm</location>
    </subcellularLocation>
</comment>
<evidence type="ECO:0000256" key="6">
    <source>
        <dbReference type="HAMAP-Rule" id="MF_00821"/>
    </source>
</evidence>
<protein>
    <recommendedName>
        <fullName evidence="6">Protein-export protein SecB</fullName>
    </recommendedName>
</protein>
<keyword evidence="2 6" id="KW-0813">Transport</keyword>
<evidence type="ECO:0000256" key="5">
    <source>
        <dbReference type="ARBA" id="ARBA00023186"/>
    </source>
</evidence>
<proteinExistence type="inferred from homology"/>
<gene>
    <name evidence="6" type="primary">secB</name>
    <name evidence="8" type="ORF">FHS65_001203</name>
</gene>
<dbReference type="PRINTS" id="PR01594">
    <property type="entry name" value="SECBCHAPRONE"/>
</dbReference>
<dbReference type="InterPro" id="IPR003708">
    <property type="entry name" value="SecB"/>
</dbReference>
<keyword evidence="9" id="KW-1185">Reference proteome</keyword>
<keyword evidence="3 6" id="KW-0653">Protein transport</keyword>
<dbReference type="GO" id="GO:0051262">
    <property type="term" value="P:protein tetramerization"/>
    <property type="evidence" value="ECO:0007669"/>
    <property type="project" value="InterPro"/>
</dbReference>
<sequence length="177" mass="19407">MTDSTPPAPNGDTPNGSTETPVQPGQPALPGFRIMAQYVRDFSFENPRAPESLKVEGRPNIDLGVEMNAQGRQDGLFEVELKLSVKATSEDKPVFQVELVYGGLFQLMNVAEKDIEPLLLIECPRYLFPFARETIAKATSDGGFYPPFLMEPIDFTAIYTQRQAQVARGASTPPGQA</sequence>
<dbReference type="AlphaFoldDB" id="A0A7W9E6Z4"/>
<dbReference type="InterPro" id="IPR035958">
    <property type="entry name" value="SecB-like_sf"/>
</dbReference>
<accession>A0A7W9E6Z4</accession>
<comment type="similarity">
    <text evidence="1 6">Belongs to the SecB family.</text>
</comment>
<dbReference type="OrthoDB" id="9795145at2"/>
<dbReference type="SUPFAM" id="SSF54611">
    <property type="entry name" value="SecB-like"/>
    <property type="match status" value="1"/>
</dbReference>
<name>A0A7W9E6Z4_9CAUL</name>
<dbReference type="RefSeq" id="WP_123285912.1">
    <property type="nucleotide sequence ID" value="NZ_JACIJB010000003.1"/>
</dbReference>
<feature type="compositionally biased region" description="Polar residues" evidence="7">
    <location>
        <begin position="12"/>
        <end position="23"/>
    </location>
</feature>
<organism evidence="8 9">
    <name type="scientific">Brevundimonas halotolerans</name>
    <dbReference type="NCBI Taxonomy" id="69670"/>
    <lineage>
        <taxon>Bacteria</taxon>
        <taxon>Pseudomonadati</taxon>
        <taxon>Pseudomonadota</taxon>
        <taxon>Alphaproteobacteria</taxon>
        <taxon>Caulobacterales</taxon>
        <taxon>Caulobacteraceae</taxon>
        <taxon>Brevundimonas</taxon>
    </lineage>
</organism>
<comment type="subunit">
    <text evidence="6">Homotetramer, a dimer of dimers. One homotetramer interacts with 1 SecA dimer.</text>
</comment>
<keyword evidence="4 6" id="KW-0811">Translocation</keyword>
<dbReference type="PANTHER" id="PTHR36918:SF1">
    <property type="entry name" value="PROTEIN-EXPORT PROTEIN SECB"/>
    <property type="match status" value="1"/>
</dbReference>
<evidence type="ECO:0000313" key="8">
    <source>
        <dbReference type="EMBL" id="MBB5660458.1"/>
    </source>
</evidence>
<dbReference type="NCBIfam" id="TIGR00809">
    <property type="entry name" value="secB"/>
    <property type="match status" value="1"/>
</dbReference>
<feature type="region of interest" description="Disordered" evidence="7">
    <location>
        <begin position="1"/>
        <end position="29"/>
    </location>
</feature>
<keyword evidence="6" id="KW-0963">Cytoplasm</keyword>
<evidence type="ECO:0000313" key="9">
    <source>
        <dbReference type="Proteomes" id="UP000548978"/>
    </source>
</evidence>
<dbReference type="PANTHER" id="PTHR36918">
    <property type="match status" value="1"/>
</dbReference>
<dbReference type="Pfam" id="PF02556">
    <property type="entry name" value="SecB"/>
    <property type="match status" value="1"/>
</dbReference>
<comment type="function">
    <text evidence="6">One of the proteins required for the normal export of preproteins out of the cell cytoplasm. It is a molecular chaperone that binds to a subset of precursor proteins, maintaining them in a translocation-competent state. It also specifically binds to its receptor SecA.</text>
</comment>
<evidence type="ECO:0000256" key="2">
    <source>
        <dbReference type="ARBA" id="ARBA00022448"/>
    </source>
</evidence>
<evidence type="ECO:0000256" key="7">
    <source>
        <dbReference type="SAM" id="MobiDB-lite"/>
    </source>
</evidence>
<dbReference type="GO" id="GO:0005737">
    <property type="term" value="C:cytoplasm"/>
    <property type="evidence" value="ECO:0007669"/>
    <property type="project" value="UniProtKB-SubCell"/>
</dbReference>
<dbReference type="NCBIfam" id="NF004392">
    <property type="entry name" value="PRK05751.1-3"/>
    <property type="match status" value="1"/>
</dbReference>
<comment type="caution">
    <text evidence="8">The sequence shown here is derived from an EMBL/GenBank/DDBJ whole genome shotgun (WGS) entry which is preliminary data.</text>
</comment>